<feature type="chain" id="PRO_5040427094" evidence="1">
    <location>
        <begin position="24"/>
        <end position="178"/>
    </location>
</feature>
<keyword evidence="2" id="KW-0614">Plasmid</keyword>
<dbReference type="InterPro" id="IPR010642">
    <property type="entry name" value="Invasion_prot_B"/>
</dbReference>
<dbReference type="RefSeq" id="WP_252160744.1">
    <property type="nucleotide sequence ID" value="NZ_CAXURO020000002.1"/>
</dbReference>
<evidence type="ECO:0000256" key="1">
    <source>
        <dbReference type="SAM" id="SignalP"/>
    </source>
</evidence>
<evidence type="ECO:0000313" key="3">
    <source>
        <dbReference type="Proteomes" id="UP001055460"/>
    </source>
</evidence>
<keyword evidence="1" id="KW-0732">Signal</keyword>
<evidence type="ECO:0000313" key="2">
    <source>
        <dbReference type="EMBL" id="USJ26165.1"/>
    </source>
</evidence>
<name>A0A9Q8YDG6_ENSAD</name>
<sequence length="178" mass="18897">MRRFVWLSTMLMATFVAITPLHGEDAAGKPAAPSQLSETYEDWSVACAEIEGKKHCLLSQRQFHKSGQHVLTIELRTAAEAGLEGSLALPFGLYLDKGVTLGVDDATGGKPTRFRTCLPLGCIVPLTFTEATVVLLRSGTALKIGAFASDSQKDVAFAVSLKGFAAALDRVIALSGKS</sequence>
<dbReference type="InterPro" id="IPR038696">
    <property type="entry name" value="IalB_sf"/>
</dbReference>
<geneLocation type="plasmid" evidence="2 3">
    <name>pA</name>
</geneLocation>
<dbReference type="Pfam" id="PF06776">
    <property type="entry name" value="IalB"/>
    <property type="match status" value="1"/>
</dbReference>
<protein>
    <submittedName>
        <fullName evidence="2">Invasion associated locus B family protein</fullName>
    </submittedName>
</protein>
<proteinExistence type="predicted"/>
<organism evidence="2 3">
    <name type="scientific">Ensifer adhaerens</name>
    <name type="common">Sinorhizobium morelense</name>
    <dbReference type="NCBI Taxonomy" id="106592"/>
    <lineage>
        <taxon>Bacteria</taxon>
        <taxon>Pseudomonadati</taxon>
        <taxon>Pseudomonadota</taxon>
        <taxon>Alphaproteobacteria</taxon>
        <taxon>Hyphomicrobiales</taxon>
        <taxon>Rhizobiaceae</taxon>
        <taxon>Sinorhizobium/Ensifer group</taxon>
        <taxon>Ensifer</taxon>
    </lineage>
</organism>
<reference evidence="2" key="1">
    <citation type="submission" date="2022-06" db="EMBL/GenBank/DDBJ databases">
        <title>Physiological and biochemical characterization and genomic elucidation of a strain of the genus Ensifer adhaerens M8 that combines arsenic oxidation and chromium reduction.</title>
        <authorList>
            <person name="Li X."/>
            <person name="Yu c."/>
        </authorList>
    </citation>
    <scope>NUCLEOTIDE SEQUENCE</scope>
    <source>
        <strain evidence="2">M8</strain>
        <plasmid evidence="2">pA</plasmid>
    </source>
</reference>
<dbReference type="Gene3D" id="2.60.40.1880">
    <property type="entry name" value="Invasion associated locus B (IalB) protein"/>
    <property type="match status" value="1"/>
</dbReference>
<dbReference type="Proteomes" id="UP001055460">
    <property type="component" value="Plasmid pA"/>
</dbReference>
<accession>A0A9Q8YDG6</accession>
<feature type="signal peptide" evidence="1">
    <location>
        <begin position="1"/>
        <end position="23"/>
    </location>
</feature>
<gene>
    <name evidence="2" type="ORF">NE863_19530</name>
</gene>
<dbReference type="AlphaFoldDB" id="A0A9Q8YDG6"/>
<dbReference type="EMBL" id="CP098808">
    <property type="protein sequence ID" value="USJ26165.1"/>
    <property type="molecule type" value="Genomic_DNA"/>
</dbReference>